<dbReference type="InterPro" id="IPR052709">
    <property type="entry name" value="Transposase-MT_Hybrid"/>
</dbReference>
<dbReference type="GO" id="GO:0000793">
    <property type="term" value="C:condensed chromosome"/>
    <property type="evidence" value="ECO:0007669"/>
    <property type="project" value="TreeGrafter"/>
</dbReference>
<keyword evidence="1" id="KW-1133">Transmembrane helix</keyword>
<dbReference type="GO" id="GO:0005634">
    <property type="term" value="C:nucleus"/>
    <property type="evidence" value="ECO:0007669"/>
    <property type="project" value="TreeGrafter"/>
</dbReference>
<feature type="domain" description="Mos1 transposase HTH" evidence="2">
    <location>
        <begin position="125"/>
        <end position="166"/>
    </location>
</feature>
<dbReference type="Pfam" id="PF01359">
    <property type="entry name" value="Transposase_1"/>
    <property type="match status" value="1"/>
</dbReference>
<dbReference type="InterPro" id="IPR001888">
    <property type="entry name" value="Transposase_1"/>
</dbReference>
<protein>
    <recommendedName>
        <fullName evidence="2">Mos1 transposase HTH domain-containing protein</fullName>
    </recommendedName>
</protein>
<dbReference type="GO" id="GO:0044774">
    <property type="term" value="P:mitotic DNA integrity checkpoint signaling"/>
    <property type="evidence" value="ECO:0007669"/>
    <property type="project" value="TreeGrafter"/>
</dbReference>
<dbReference type="GO" id="GO:0000014">
    <property type="term" value="F:single-stranded DNA endodeoxyribonuclease activity"/>
    <property type="evidence" value="ECO:0007669"/>
    <property type="project" value="TreeGrafter"/>
</dbReference>
<proteinExistence type="predicted"/>
<reference evidence="3 4" key="1">
    <citation type="submission" date="2019-06" db="EMBL/GenBank/DDBJ databases">
        <title>Discovery of a novel chromosome fission-fusion reversal in muntjac.</title>
        <authorList>
            <person name="Mudd A.B."/>
            <person name="Bredeson J.V."/>
            <person name="Baum R."/>
            <person name="Hockemeyer D."/>
            <person name="Rokhsar D.S."/>
        </authorList>
    </citation>
    <scope>NUCLEOTIDE SEQUENCE [LARGE SCALE GENOMIC DNA]</scope>
    <source>
        <strain evidence="3">UCam_UCB_Mr</strain>
        <tissue evidence="3">Fibroblast cell line</tissue>
    </source>
</reference>
<dbReference type="GO" id="GO:0042800">
    <property type="term" value="F:histone H3K4 methyltransferase activity"/>
    <property type="evidence" value="ECO:0007669"/>
    <property type="project" value="TreeGrafter"/>
</dbReference>
<dbReference type="GO" id="GO:0000729">
    <property type="term" value="P:DNA double-strand break processing"/>
    <property type="evidence" value="ECO:0007669"/>
    <property type="project" value="TreeGrafter"/>
</dbReference>
<keyword evidence="1" id="KW-0812">Transmembrane</keyword>
<dbReference type="GO" id="GO:0031297">
    <property type="term" value="P:replication fork processing"/>
    <property type="evidence" value="ECO:0007669"/>
    <property type="project" value="TreeGrafter"/>
</dbReference>
<evidence type="ECO:0000259" key="2">
    <source>
        <dbReference type="Pfam" id="PF17906"/>
    </source>
</evidence>
<keyword evidence="1" id="KW-0472">Membrane</keyword>
<evidence type="ECO:0000256" key="1">
    <source>
        <dbReference type="SAM" id="Phobius"/>
    </source>
</evidence>
<comment type="caution">
    <text evidence="3">The sequence shown here is derived from an EMBL/GenBank/DDBJ whole genome shotgun (WGS) entry which is preliminary data.</text>
</comment>
<name>A0A5N3X723_MUNRE</name>
<dbReference type="PANTHER" id="PTHR46060">
    <property type="entry name" value="MARINER MOS1 TRANSPOSASE-LIKE PROTEIN"/>
    <property type="match status" value="1"/>
</dbReference>
<dbReference type="GO" id="GO:0006303">
    <property type="term" value="P:double-strand break repair via nonhomologous end joining"/>
    <property type="evidence" value="ECO:0007669"/>
    <property type="project" value="TreeGrafter"/>
</dbReference>
<dbReference type="Gene3D" id="1.10.10.1450">
    <property type="match status" value="1"/>
</dbReference>
<dbReference type="GO" id="GO:0015074">
    <property type="term" value="P:DNA integration"/>
    <property type="evidence" value="ECO:0007669"/>
    <property type="project" value="TreeGrafter"/>
</dbReference>
<dbReference type="GO" id="GO:0044547">
    <property type="term" value="F:DNA topoisomerase binding"/>
    <property type="evidence" value="ECO:0007669"/>
    <property type="project" value="TreeGrafter"/>
</dbReference>
<keyword evidence="4" id="KW-1185">Reference proteome</keyword>
<dbReference type="GO" id="GO:0003697">
    <property type="term" value="F:single-stranded DNA binding"/>
    <property type="evidence" value="ECO:0007669"/>
    <property type="project" value="TreeGrafter"/>
</dbReference>
<dbReference type="AlphaFoldDB" id="A0A5N3X723"/>
<evidence type="ECO:0000313" key="4">
    <source>
        <dbReference type="Proteomes" id="UP000326062"/>
    </source>
</evidence>
<evidence type="ECO:0000313" key="3">
    <source>
        <dbReference type="EMBL" id="KAB0369990.1"/>
    </source>
</evidence>
<accession>A0A5N3X723</accession>
<dbReference type="PANTHER" id="PTHR46060:SF2">
    <property type="entry name" value="HISTONE-LYSINE N-METHYLTRANSFERASE SETMAR"/>
    <property type="match status" value="1"/>
</dbReference>
<dbReference type="InterPro" id="IPR041426">
    <property type="entry name" value="Mos1_HTH"/>
</dbReference>
<sequence length="367" mass="42636">MMGRIEGGRRGGRQRMRWLDGITDSMDVSLGRLQELVVGREACTFLLWHCCNMNLERGPPFPTYSCKSHSLFCVSFWWFHIQGALAFTFIILLSFSSLWFFTLVIFYSCKANKEDVRQKANSSDLLEFKIGCQAAETTCNISNTFGPGAANERTVEWWFKKFCKGDESLEDEEGSDWPSEVDNDYLRAIIEADPLSTIQEVAEELNISHSMVIQHLKQIRKVKKLDKWVSHELTKHQKKNFRWLDRKEAPKHFPMPNSHQKKVMVTLWWSAASLTHNSFLNPGKTIASEKYAQQTNEMHQKLKGPILLHDNARLHVAQPMLQKLNELGYEVLPYRPHSPGHLPTNYHFFKHLKQLFKENAFQEFVES</sequence>
<feature type="transmembrane region" description="Helical" evidence="1">
    <location>
        <begin position="84"/>
        <end position="107"/>
    </location>
</feature>
<dbReference type="GO" id="GO:0046975">
    <property type="term" value="F:histone H3K36 methyltransferase activity"/>
    <property type="evidence" value="ECO:0007669"/>
    <property type="project" value="TreeGrafter"/>
</dbReference>
<dbReference type="Proteomes" id="UP000326062">
    <property type="component" value="Chromosome 20"/>
</dbReference>
<gene>
    <name evidence="3" type="ORF">FD755_017952</name>
</gene>
<dbReference type="InterPro" id="IPR036397">
    <property type="entry name" value="RNaseH_sf"/>
</dbReference>
<dbReference type="GO" id="GO:0035861">
    <property type="term" value="C:site of double-strand break"/>
    <property type="evidence" value="ECO:0007669"/>
    <property type="project" value="TreeGrafter"/>
</dbReference>
<dbReference type="Pfam" id="PF17906">
    <property type="entry name" value="HTH_48"/>
    <property type="match status" value="1"/>
</dbReference>
<dbReference type="Gene3D" id="3.30.420.10">
    <property type="entry name" value="Ribonuclease H-like superfamily/Ribonuclease H"/>
    <property type="match status" value="1"/>
</dbReference>
<organism evidence="3 4">
    <name type="scientific">Muntiacus reevesi</name>
    <name type="common">Reeves' muntjac</name>
    <name type="synonym">Cervus reevesi</name>
    <dbReference type="NCBI Taxonomy" id="9886"/>
    <lineage>
        <taxon>Eukaryota</taxon>
        <taxon>Metazoa</taxon>
        <taxon>Chordata</taxon>
        <taxon>Craniata</taxon>
        <taxon>Vertebrata</taxon>
        <taxon>Euteleostomi</taxon>
        <taxon>Mammalia</taxon>
        <taxon>Eutheria</taxon>
        <taxon>Laurasiatheria</taxon>
        <taxon>Artiodactyla</taxon>
        <taxon>Ruminantia</taxon>
        <taxon>Pecora</taxon>
        <taxon>Cervidae</taxon>
        <taxon>Muntiacinae</taxon>
        <taxon>Muntiacus</taxon>
    </lineage>
</organism>
<dbReference type="EMBL" id="VCEB01000014">
    <property type="protein sequence ID" value="KAB0369990.1"/>
    <property type="molecule type" value="Genomic_DNA"/>
</dbReference>
<dbReference type="GO" id="GO:0003690">
    <property type="term" value="F:double-stranded DNA binding"/>
    <property type="evidence" value="ECO:0007669"/>
    <property type="project" value="TreeGrafter"/>
</dbReference>